<dbReference type="EMBL" id="REGN01004996">
    <property type="protein sequence ID" value="RNA15275.1"/>
    <property type="molecule type" value="Genomic_DNA"/>
</dbReference>
<gene>
    <name evidence="1" type="ORF">BpHYR1_017843</name>
</gene>
<evidence type="ECO:0000313" key="1">
    <source>
        <dbReference type="EMBL" id="RNA15275.1"/>
    </source>
</evidence>
<organism evidence="1 2">
    <name type="scientific">Brachionus plicatilis</name>
    <name type="common">Marine rotifer</name>
    <name type="synonym">Brachionus muelleri</name>
    <dbReference type="NCBI Taxonomy" id="10195"/>
    <lineage>
        <taxon>Eukaryota</taxon>
        <taxon>Metazoa</taxon>
        <taxon>Spiralia</taxon>
        <taxon>Gnathifera</taxon>
        <taxon>Rotifera</taxon>
        <taxon>Eurotatoria</taxon>
        <taxon>Monogononta</taxon>
        <taxon>Pseudotrocha</taxon>
        <taxon>Ploima</taxon>
        <taxon>Brachionidae</taxon>
        <taxon>Brachionus</taxon>
    </lineage>
</organism>
<sequence>MSSIQFKTLKLDKPIAESIKLYRYSHNLSFWIKVSPGKNLEMQKQYIPSDVYQFIALEIQDKTICNIFLLDPFSNN</sequence>
<protein>
    <submittedName>
        <fullName evidence="1">Uncharacterized protein</fullName>
    </submittedName>
</protein>
<keyword evidence="2" id="KW-1185">Reference proteome</keyword>
<reference evidence="1 2" key="1">
    <citation type="journal article" date="2018" name="Sci. Rep.">
        <title>Genomic signatures of local adaptation to the degree of environmental predictability in rotifers.</title>
        <authorList>
            <person name="Franch-Gras L."/>
            <person name="Hahn C."/>
            <person name="Garcia-Roger E.M."/>
            <person name="Carmona M.J."/>
            <person name="Serra M."/>
            <person name="Gomez A."/>
        </authorList>
    </citation>
    <scope>NUCLEOTIDE SEQUENCE [LARGE SCALE GENOMIC DNA]</scope>
    <source>
        <strain evidence="1">HYR1</strain>
    </source>
</reference>
<comment type="caution">
    <text evidence="1">The sequence shown here is derived from an EMBL/GenBank/DDBJ whole genome shotgun (WGS) entry which is preliminary data.</text>
</comment>
<dbReference type="Proteomes" id="UP000276133">
    <property type="component" value="Unassembled WGS sequence"/>
</dbReference>
<evidence type="ECO:0000313" key="2">
    <source>
        <dbReference type="Proteomes" id="UP000276133"/>
    </source>
</evidence>
<accession>A0A3M7QWB9</accession>
<dbReference type="AlphaFoldDB" id="A0A3M7QWB9"/>
<name>A0A3M7QWB9_BRAPC</name>
<proteinExistence type="predicted"/>